<feature type="region of interest" description="Disordered" evidence="1">
    <location>
        <begin position="30"/>
        <end position="54"/>
    </location>
</feature>
<evidence type="ECO:0000313" key="2">
    <source>
        <dbReference type="EMBL" id="GAA3907311.1"/>
    </source>
</evidence>
<evidence type="ECO:0008006" key="4">
    <source>
        <dbReference type="Google" id="ProtNLM"/>
    </source>
</evidence>
<evidence type="ECO:0000256" key="1">
    <source>
        <dbReference type="SAM" id="MobiDB-lite"/>
    </source>
</evidence>
<dbReference type="Gene3D" id="3.40.50.300">
    <property type="entry name" value="P-loop containing nucleotide triphosphate hydrolases"/>
    <property type="match status" value="1"/>
</dbReference>
<dbReference type="Proteomes" id="UP001501563">
    <property type="component" value="Unassembled WGS sequence"/>
</dbReference>
<name>A0ABP7LRZ9_9ACTN</name>
<dbReference type="PANTHER" id="PTHR47691:SF3">
    <property type="entry name" value="HTH-TYPE TRANSCRIPTIONAL REGULATOR RV0890C-RELATED"/>
    <property type="match status" value="1"/>
</dbReference>
<keyword evidence="3" id="KW-1185">Reference proteome</keyword>
<accession>A0ABP7LRZ9</accession>
<sequence>MRNWGCKPGPELQAAHQRVLGRAYALRAGKQVASGESTDPDQSGGGAADAAKAQPNTVVMVRPAQLPVALRAFTGRRHELAHVEKLLPALEGPVSTVVIGGMAGVGKTTLAVHWAHMVANRFPDGQLYVNLRSSGAVEQSW</sequence>
<organism evidence="2 3">
    <name type="scientific">Streptomyces lannensis</name>
    <dbReference type="NCBI Taxonomy" id="766498"/>
    <lineage>
        <taxon>Bacteria</taxon>
        <taxon>Bacillati</taxon>
        <taxon>Actinomycetota</taxon>
        <taxon>Actinomycetes</taxon>
        <taxon>Kitasatosporales</taxon>
        <taxon>Streptomycetaceae</taxon>
        <taxon>Streptomyces</taxon>
    </lineage>
</organism>
<comment type="caution">
    <text evidence="2">The sequence shown here is derived from an EMBL/GenBank/DDBJ whole genome shotgun (WGS) entry which is preliminary data.</text>
</comment>
<dbReference type="PANTHER" id="PTHR47691">
    <property type="entry name" value="REGULATOR-RELATED"/>
    <property type="match status" value="1"/>
</dbReference>
<gene>
    <name evidence="2" type="ORF">GCM10022207_90980</name>
</gene>
<protein>
    <recommendedName>
        <fullName evidence="4">Orc1-like AAA ATPase domain-containing protein</fullName>
    </recommendedName>
</protein>
<dbReference type="EMBL" id="BAAAZA010000069">
    <property type="protein sequence ID" value="GAA3907311.1"/>
    <property type="molecule type" value="Genomic_DNA"/>
</dbReference>
<evidence type="ECO:0000313" key="3">
    <source>
        <dbReference type="Proteomes" id="UP001501563"/>
    </source>
</evidence>
<proteinExistence type="predicted"/>
<dbReference type="SUPFAM" id="SSF52540">
    <property type="entry name" value="P-loop containing nucleoside triphosphate hydrolases"/>
    <property type="match status" value="1"/>
</dbReference>
<dbReference type="InterPro" id="IPR027417">
    <property type="entry name" value="P-loop_NTPase"/>
</dbReference>
<reference evidence="3" key="1">
    <citation type="journal article" date="2019" name="Int. J. Syst. Evol. Microbiol.">
        <title>The Global Catalogue of Microorganisms (GCM) 10K type strain sequencing project: providing services to taxonomists for standard genome sequencing and annotation.</title>
        <authorList>
            <consortium name="The Broad Institute Genomics Platform"/>
            <consortium name="The Broad Institute Genome Sequencing Center for Infectious Disease"/>
            <person name="Wu L."/>
            <person name="Ma J."/>
        </authorList>
    </citation>
    <scope>NUCLEOTIDE SEQUENCE [LARGE SCALE GENOMIC DNA]</scope>
    <source>
        <strain evidence="3">JCM 16578</strain>
    </source>
</reference>